<reference evidence="6 7" key="1">
    <citation type="submission" date="2019-07" db="EMBL/GenBank/DDBJ databases">
        <title>Novel species of Flavobacterium.</title>
        <authorList>
            <person name="Liu Q."/>
            <person name="Xin Y.-H."/>
        </authorList>
    </citation>
    <scope>NUCLEOTIDE SEQUENCE [LARGE SCALE GENOMIC DNA]</scope>
    <source>
        <strain evidence="6 7">LB1R34</strain>
    </source>
</reference>
<dbReference type="RefSeq" id="WP_144257318.1">
    <property type="nucleotide sequence ID" value="NZ_VJZT01000016.1"/>
</dbReference>
<comment type="caution">
    <text evidence="6">The sequence shown here is derived from an EMBL/GenBank/DDBJ whole genome shotgun (WGS) entry which is preliminary data.</text>
</comment>
<evidence type="ECO:0000259" key="5">
    <source>
        <dbReference type="Pfam" id="PF18962"/>
    </source>
</evidence>
<dbReference type="GO" id="GO:0016798">
    <property type="term" value="F:hydrolase activity, acting on glycosyl bonds"/>
    <property type="evidence" value="ECO:0007669"/>
    <property type="project" value="InterPro"/>
</dbReference>
<keyword evidence="1 3" id="KW-0732">Signal</keyword>
<feature type="signal peptide" evidence="3">
    <location>
        <begin position="1"/>
        <end position="18"/>
    </location>
</feature>
<accession>A0A553DUB0</accession>
<keyword evidence="2" id="KW-0378">Hydrolase</keyword>
<dbReference type="InterPro" id="IPR008979">
    <property type="entry name" value="Galactose-bd-like_sf"/>
</dbReference>
<evidence type="ECO:0000256" key="2">
    <source>
        <dbReference type="ARBA" id="ARBA00022801"/>
    </source>
</evidence>
<dbReference type="NCBIfam" id="TIGR04183">
    <property type="entry name" value="Por_Secre_tail"/>
    <property type="match status" value="1"/>
</dbReference>
<sequence>MKKITLLFALLLCTLGFSQNLITNGDFENGSTGWSGNSANAVTEGGNTYNAANVAIAGNPWDANLSYVLSIPAQGAAYKLTFKAWSDTSRPLIAGIGLNQDPWTNTTQTVTLTTEPQVFVLNLTANFASTTSRIIFDMGNATGFVGIDNVVLEAVTTTCNNGVQDGDETGIDCGGSCTACLVTPLVHAPMPPARPTADVVSIYGDAYTNINFDNFDAGWCGGAATTEVLIDGNKTLQKNTGVSCQGIDFSTHRQNLTDFTYLHFDFYVTDTDLVGDVFSVKLVNFNGTDKEQSALEVTINGGTTPQLVANQWVSVDVPITALGGIITNNLARNDVAQIGITTAKVDHVWYDNIYLHKNTTLGTTQFEKSNVKMYPNPVKNMLTIDANSTIKKVSVYNVLGQEVLSRTPKSNSTTVQTSALQKGVYIVKTDIDGKVSTTKIIKE</sequence>
<evidence type="ECO:0000256" key="3">
    <source>
        <dbReference type="SAM" id="SignalP"/>
    </source>
</evidence>
<evidence type="ECO:0000313" key="7">
    <source>
        <dbReference type="Proteomes" id="UP000316371"/>
    </source>
</evidence>
<feature type="domain" description="Secretion system C-terminal sorting" evidence="5">
    <location>
        <begin position="373"/>
        <end position="441"/>
    </location>
</feature>
<gene>
    <name evidence="6" type="ORF">FNW21_13675</name>
</gene>
<dbReference type="Gene3D" id="2.60.120.260">
    <property type="entry name" value="Galactose-binding domain-like"/>
    <property type="match status" value="1"/>
</dbReference>
<dbReference type="InterPro" id="IPR026444">
    <property type="entry name" value="Secre_tail"/>
</dbReference>
<evidence type="ECO:0000313" key="6">
    <source>
        <dbReference type="EMBL" id="TRX36351.1"/>
    </source>
</evidence>
<evidence type="ECO:0000259" key="4">
    <source>
        <dbReference type="Pfam" id="PF02018"/>
    </source>
</evidence>
<dbReference type="OrthoDB" id="5381604at2"/>
<proteinExistence type="predicted"/>
<dbReference type="Proteomes" id="UP000316371">
    <property type="component" value="Unassembled WGS sequence"/>
</dbReference>
<organism evidence="6 7">
    <name type="scientific">Flavobacterium restrictum</name>
    <dbReference type="NCBI Taxonomy" id="2594428"/>
    <lineage>
        <taxon>Bacteria</taxon>
        <taxon>Pseudomonadati</taxon>
        <taxon>Bacteroidota</taxon>
        <taxon>Flavobacteriia</taxon>
        <taxon>Flavobacteriales</taxon>
        <taxon>Flavobacteriaceae</taxon>
        <taxon>Flavobacterium</taxon>
    </lineage>
</organism>
<dbReference type="InterPro" id="IPR003305">
    <property type="entry name" value="CenC_carb-bd"/>
</dbReference>
<feature type="domain" description="CBM-cenC" evidence="4">
    <location>
        <begin position="19"/>
        <end position="139"/>
    </location>
</feature>
<dbReference type="Pfam" id="PF18962">
    <property type="entry name" value="Por_Secre_tail"/>
    <property type="match status" value="1"/>
</dbReference>
<keyword evidence="7" id="KW-1185">Reference proteome</keyword>
<dbReference type="AlphaFoldDB" id="A0A553DUB0"/>
<dbReference type="EMBL" id="VJZT01000016">
    <property type="protein sequence ID" value="TRX36351.1"/>
    <property type="molecule type" value="Genomic_DNA"/>
</dbReference>
<evidence type="ECO:0000256" key="1">
    <source>
        <dbReference type="ARBA" id="ARBA00022729"/>
    </source>
</evidence>
<dbReference type="SUPFAM" id="SSF49785">
    <property type="entry name" value="Galactose-binding domain-like"/>
    <property type="match status" value="1"/>
</dbReference>
<feature type="chain" id="PRO_5021954631" evidence="3">
    <location>
        <begin position="19"/>
        <end position="443"/>
    </location>
</feature>
<dbReference type="Pfam" id="PF02018">
    <property type="entry name" value="CBM_4_9"/>
    <property type="match status" value="1"/>
</dbReference>
<protein>
    <submittedName>
        <fullName evidence="6">T9SS type A sorting domain-containing protein</fullName>
    </submittedName>
</protein>
<name>A0A553DUB0_9FLAO</name>